<gene>
    <name evidence="4" type="primary">LOC6902734</name>
</gene>
<keyword evidence="3" id="KW-1185">Reference proteome</keyword>
<dbReference type="AlphaFoldDB" id="A0A6I8VY69"/>
<dbReference type="KEGG" id="dpo:6902734"/>
<accession>A0A6I8VY69</accession>
<feature type="region of interest" description="Disordered" evidence="1">
    <location>
        <begin position="66"/>
        <end position="90"/>
    </location>
</feature>
<dbReference type="PROSITE" id="PS00028">
    <property type="entry name" value="ZINC_FINGER_C2H2_1"/>
    <property type="match status" value="1"/>
</dbReference>
<feature type="domain" description="C2H2-type" evidence="2">
    <location>
        <begin position="100"/>
        <end position="121"/>
    </location>
</feature>
<protein>
    <recommendedName>
        <fullName evidence="2">C2H2-type domain-containing protein</fullName>
    </recommendedName>
</protein>
<organism evidence="3 4">
    <name type="scientific">Drosophila pseudoobscura pseudoobscura</name>
    <name type="common">Fruit fly</name>
    <dbReference type="NCBI Taxonomy" id="46245"/>
    <lineage>
        <taxon>Eukaryota</taxon>
        <taxon>Metazoa</taxon>
        <taxon>Ecdysozoa</taxon>
        <taxon>Arthropoda</taxon>
        <taxon>Hexapoda</taxon>
        <taxon>Insecta</taxon>
        <taxon>Pterygota</taxon>
        <taxon>Neoptera</taxon>
        <taxon>Endopterygota</taxon>
        <taxon>Diptera</taxon>
        <taxon>Brachycera</taxon>
        <taxon>Muscomorpha</taxon>
        <taxon>Ephydroidea</taxon>
        <taxon>Drosophilidae</taxon>
        <taxon>Drosophila</taxon>
        <taxon>Sophophora</taxon>
    </lineage>
</organism>
<feature type="compositionally biased region" description="Polar residues" evidence="1">
    <location>
        <begin position="74"/>
        <end position="90"/>
    </location>
</feature>
<dbReference type="RefSeq" id="XP_033235928.1">
    <property type="nucleotide sequence ID" value="XM_033380037.1"/>
</dbReference>
<dbReference type="InterPro" id="IPR013087">
    <property type="entry name" value="Znf_C2H2_type"/>
</dbReference>
<dbReference type="Proteomes" id="UP000001819">
    <property type="component" value="Chromosome 4"/>
</dbReference>
<evidence type="ECO:0000313" key="3">
    <source>
        <dbReference type="Proteomes" id="UP000001819"/>
    </source>
</evidence>
<evidence type="ECO:0000313" key="4">
    <source>
        <dbReference type="RefSeq" id="XP_033235928.1"/>
    </source>
</evidence>
<proteinExistence type="predicted"/>
<sequence length="171" mass="18664">MYCIPVEAVQEPEYMAEPKAVLMPDAAEPEIDDMAVVDAAEPEIDEQQETDEESLTSMCITKIEKLPDPANPTPAKSTSPIAESTTVMPSHNEQSIGVQCKLCKKVIAKASNLGSHILTQHYTAPKAMVAQDSETMTRINEAFDTKKINSVLALSCQTKVPLEYMYVCGLS</sequence>
<name>A0A6I8VY69_DROPS</name>
<evidence type="ECO:0000256" key="1">
    <source>
        <dbReference type="SAM" id="MobiDB-lite"/>
    </source>
</evidence>
<reference evidence="4" key="1">
    <citation type="submission" date="2025-08" db="UniProtKB">
        <authorList>
            <consortium name="RefSeq"/>
        </authorList>
    </citation>
    <scope>IDENTIFICATION</scope>
    <source>
        <strain evidence="4">MV-25-SWS-2005</strain>
        <tissue evidence="4">Whole body</tissue>
    </source>
</reference>
<dbReference type="InParanoid" id="A0A6I8VY69"/>
<evidence type="ECO:0000259" key="2">
    <source>
        <dbReference type="PROSITE" id="PS00028"/>
    </source>
</evidence>